<dbReference type="RefSeq" id="WP_002846657.1">
    <property type="nucleotide sequence ID" value="NZ_FOVA01000012.1"/>
</dbReference>
<dbReference type="FunFam" id="3.40.50.300:FF:000006">
    <property type="entry name" value="DNA-binding transcriptional regulator NtrC"/>
    <property type="match status" value="1"/>
</dbReference>
<reference evidence="6 7" key="1">
    <citation type="submission" date="2018-06" db="EMBL/GenBank/DDBJ databases">
        <authorList>
            <consortium name="Pathogen Informatics"/>
            <person name="Doyle S."/>
        </authorList>
    </citation>
    <scope>NUCLEOTIDE SEQUENCE [LARGE SCALE GENOMIC DNA]</scope>
    <source>
        <strain evidence="6 7">NCTC11460</strain>
    </source>
</reference>
<dbReference type="InterPro" id="IPR000700">
    <property type="entry name" value="PAS-assoc_C"/>
</dbReference>
<dbReference type="PROSITE" id="PS50113">
    <property type="entry name" value="PAC"/>
    <property type="match status" value="1"/>
</dbReference>
<feature type="domain" description="PAC" evidence="5">
    <location>
        <begin position="140"/>
        <end position="190"/>
    </location>
</feature>
<dbReference type="GO" id="GO:0005524">
    <property type="term" value="F:ATP binding"/>
    <property type="evidence" value="ECO:0007669"/>
    <property type="project" value="UniProtKB-KW"/>
</dbReference>
<dbReference type="GO" id="GO:0006355">
    <property type="term" value="P:regulation of DNA-templated transcription"/>
    <property type="evidence" value="ECO:0007669"/>
    <property type="project" value="InterPro"/>
</dbReference>
<dbReference type="InterPro" id="IPR003593">
    <property type="entry name" value="AAA+_ATPase"/>
</dbReference>
<evidence type="ECO:0000256" key="2">
    <source>
        <dbReference type="ARBA" id="ARBA00022840"/>
    </source>
</evidence>
<dbReference type="NCBIfam" id="TIGR00229">
    <property type="entry name" value="sensory_box"/>
    <property type="match status" value="1"/>
</dbReference>
<protein>
    <submittedName>
        <fullName evidence="6">Nitrogen assimilation regulatory protein</fullName>
    </submittedName>
</protein>
<evidence type="ECO:0000313" key="6">
    <source>
        <dbReference type="EMBL" id="SUB61689.1"/>
    </source>
</evidence>
<dbReference type="InterPro" id="IPR035965">
    <property type="entry name" value="PAS-like_dom_sf"/>
</dbReference>
<feature type="domain" description="Sigma-54 factor interaction" evidence="3">
    <location>
        <begin position="213"/>
        <end position="442"/>
    </location>
</feature>
<gene>
    <name evidence="6" type="primary">ntrC</name>
    <name evidence="6" type="ORF">NCTC11460_01634</name>
</gene>
<dbReference type="InterPro" id="IPR000014">
    <property type="entry name" value="PAS"/>
</dbReference>
<dbReference type="InterPro" id="IPR002078">
    <property type="entry name" value="Sigma_54_int"/>
</dbReference>
<dbReference type="EMBL" id="UGTB01000004">
    <property type="protein sequence ID" value="SUB61689.1"/>
    <property type="molecule type" value="Genomic_DNA"/>
</dbReference>
<keyword evidence="2" id="KW-0067">ATP-binding</keyword>
<evidence type="ECO:0000259" key="5">
    <source>
        <dbReference type="PROSITE" id="PS50113"/>
    </source>
</evidence>
<dbReference type="InterPro" id="IPR027417">
    <property type="entry name" value="P-loop_NTPase"/>
</dbReference>
<dbReference type="SUPFAM" id="SSF52540">
    <property type="entry name" value="P-loop containing nucleoside triphosphate hydrolases"/>
    <property type="match status" value="1"/>
</dbReference>
<dbReference type="InterPro" id="IPR025943">
    <property type="entry name" value="Sigma_54_int_dom_ATP-bd_2"/>
</dbReference>
<organism evidence="6 7">
    <name type="scientific">Peptostreptococcus anaerobius</name>
    <dbReference type="NCBI Taxonomy" id="1261"/>
    <lineage>
        <taxon>Bacteria</taxon>
        <taxon>Bacillati</taxon>
        <taxon>Bacillota</taxon>
        <taxon>Clostridia</taxon>
        <taxon>Peptostreptococcales</taxon>
        <taxon>Peptostreptococcaceae</taxon>
        <taxon>Peptostreptococcus</taxon>
    </lineage>
</organism>
<dbReference type="PROSITE" id="PS50112">
    <property type="entry name" value="PAS"/>
    <property type="match status" value="1"/>
</dbReference>
<dbReference type="AlphaFoldDB" id="A0A379CI11"/>
<dbReference type="PROSITE" id="PS00676">
    <property type="entry name" value="SIGMA54_INTERACT_2"/>
    <property type="match status" value="1"/>
</dbReference>
<dbReference type="PANTHER" id="PTHR32071:SF57">
    <property type="entry name" value="C4-DICARBOXYLATE TRANSPORT TRANSCRIPTIONAL REGULATORY PROTEIN DCTD"/>
    <property type="match status" value="1"/>
</dbReference>
<sequence length="526" mass="60503">MLKSKNKLFNSPLILTDKKNKIIDYNIQAKDNFPGVISAGRVDISSFDKFDLLCTNLNETRVYTKSDYFSIDNIFLYAIDNFCEEIIIIDSAGIVIYCNPQFETNHGIKPSDIIGKDIHYITDKNIVDHLMFDKVISQKKTISFKQKTKNGRIFLNTSSPIFDDKRNIIYVIENCKDITETEILNNTLNHAQHQLKKTNDTKDEDNVVKNTFQYFKSPTVRDLLIKTLRFSEKDVNVLITGASGTGKTSLARFIHENSPRKNMTFVSINCTTLPENLIESELFGYKKGSFTGALHSGKKGLVEQAQGGTLFLDEIGELPMNVQAKLLELVQEKKYLPIGARDKKDADIRIITATNRKLQDLVEKGEFREDLYYRLNVVQLHMPPLNERKEDLEVFINHFVNFFNNKYGTNIKFSPKVYTAFSKYSWPGNIRELEYLIEYLIINAQKNIVNTEDLPTNITNVENKTEEVSSFYFDTDEKNDLKLLLEEAESGIIKSFYTKYPSSYKLAEVLSISQSKAHRLINKYCK</sequence>
<dbReference type="PROSITE" id="PS50045">
    <property type="entry name" value="SIGMA54_INTERACT_4"/>
    <property type="match status" value="1"/>
</dbReference>
<proteinExistence type="predicted"/>
<dbReference type="Pfam" id="PF00158">
    <property type="entry name" value="Sigma54_activat"/>
    <property type="match status" value="1"/>
</dbReference>
<dbReference type="Gene3D" id="3.30.450.20">
    <property type="entry name" value="PAS domain"/>
    <property type="match status" value="1"/>
</dbReference>
<name>A0A379CI11_9FIRM</name>
<dbReference type="InterPro" id="IPR058031">
    <property type="entry name" value="AAA_lid_NorR"/>
</dbReference>
<dbReference type="SUPFAM" id="SSF55785">
    <property type="entry name" value="PYP-like sensor domain (PAS domain)"/>
    <property type="match status" value="1"/>
</dbReference>
<feature type="domain" description="PAS" evidence="4">
    <location>
        <begin position="71"/>
        <end position="116"/>
    </location>
</feature>
<accession>A0A379CI11</accession>
<dbReference type="Gene3D" id="1.10.8.60">
    <property type="match status" value="1"/>
</dbReference>
<dbReference type="CDD" id="cd00130">
    <property type="entry name" value="PAS"/>
    <property type="match status" value="1"/>
</dbReference>
<evidence type="ECO:0000313" key="7">
    <source>
        <dbReference type="Proteomes" id="UP000255101"/>
    </source>
</evidence>
<dbReference type="SMART" id="SM00382">
    <property type="entry name" value="AAA"/>
    <property type="match status" value="1"/>
</dbReference>
<dbReference type="PANTHER" id="PTHR32071">
    <property type="entry name" value="TRANSCRIPTIONAL REGULATORY PROTEIN"/>
    <property type="match status" value="1"/>
</dbReference>
<dbReference type="Pfam" id="PF25601">
    <property type="entry name" value="AAA_lid_14"/>
    <property type="match status" value="1"/>
</dbReference>
<dbReference type="Pfam" id="PF13426">
    <property type="entry name" value="PAS_9"/>
    <property type="match status" value="1"/>
</dbReference>
<evidence type="ECO:0000256" key="1">
    <source>
        <dbReference type="ARBA" id="ARBA00022741"/>
    </source>
</evidence>
<dbReference type="Gene3D" id="1.10.10.60">
    <property type="entry name" value="Homeodomain-like"/>
    <property type="match status" value="1"/>
</dbReference>
<keyword evidence="1" id="KW-0547">Nucleotide-binding</keyword>
<evidence type="ECO:0000259" key="3">
    <source>
        <dbReference type="PROSITE" id="PS50045"/>
    </source>
</evidence>
<evidence type="ECO:0000259" key="4">
    <source>
        <dbReference type="PROSITE" id="PS50112"/>
    </source>
</evidence>
<dbReference type="Gene3D" id="3.40.50.300">
    <property type="entry name" value="P-loop containing nucleotide triphosphate hydrolases"/>
    <property type="match status" value="1"/>
</dbReference>
<dbReference type="Proteomes" id="UP000255101">
    <property type="component" value="Unassembled WGS sequence"/>
</dbReference>
<dbReference type="CDD" id="cd00009">
    <property type="entry name" value="AAA"/>
    <property type="match status" value="1"/>
</dbReference>